<organism evidence="3 4">
    <name type="scientific">Christiangramia sediminicola</name>
    <dbReference type="NCBI Taxonomy" id="3073267"/>
    <lineage>
        <taxon>Bacteria</taxon>
        <taxon>Pseudomonadati</taxon>
        <taxon>Bacteroidota</taxon>
        <taxon>Flavobacteriia</taxon>
        <taxon>Flavobacteriales</taxon>
        <taxon>Flavobacteriaceae</taxon>
        <taxon>Christiangramia</taxon>
    </lineage>
</organism>
<accession>A0ABU1EMA2</accession>
<proteinExistence type="predicted"/>
<dbReference type="InterPro" id="IPR036291">
    <property type="entry name" value="NAD(P)-bd_dom_sf"/>
</dbReference>
<gene>
    <name evidence="3" type="ORF">RE431_02620</name>
</gene>
<dbReference type="InterPro" id="IPR046826">
    <property type="entry name" value="PDH_N"/>
</dbReference>
<keyword evidence="1 3" id="KW-0560">Oxidoreductase</keyword>
<dbReference type="InterPro" id="IPR050812">
    <property type="entry name" value="Preph/Arog_dehydrog"/>
</dbReference>
<dbReference type="GO" id="GO:0008977">
    <property type="term" value="F:prephenate dehydrogenase (NAD+) activity"/>
    <property type="evidence" value="ECO:0007669"/>
    <property type="project" value="UniProtKB-EC"/>
</dbReference>
<dbReference type="Gene3D" id="3.40.50.720">
    <property type="entry name" value="NAD(P)-binding Rossmann-like Domain"/>
    <property type="match status" value="1"/>
</dbReference>
<evidence type="ECO:0000259" key="2">
    <source>
        <dbReference type="PROSITE" id="PS51176"/>
    </source>
</evidence>
<dbReference type="InterPro" id="IPR046825">
    <property type="entry name" value="PDH_C"/>
</dbReference>
<dbReference type="InterPro" id="IPR003099">
    <property type="entry name" value="Prephen_DH"/>
</dbReference>
<dbReference type="SUPFAM" id="SSF48179">
    <property type="entry name" value="6-phosphogluconate dehydrogenase C-terminal domain-like"/>
    <property type="match status" value="1"/>
</dbReference>
<dbReference type="NCBIfam" id="NF006307">
    <property type="entry name" value="PRK08507.1"/>
    <property type="match status" value="1"/>
</dbReference>
<dbReference type="InterPro" id="IPR008927">
    <property type="entry name" value="6-PGluconate_DH-like_C_sf"/>
</dbReference>
<dbReference type="EMBL" id="JAVJIU010000001">
    <property type="protein sequence ID" value="MDR5589516.1"/>
    <property type="molecule type" value="Genomic_DNA"/>
</dbReference>
<reference evidence="4" key="1">
    <citation type="submission" date="2023-07" db="EMBL/GenBank/DDBJ databases">
        <title>Christiangramia sp. SM2212., a novel bacterium of the family Flavobacteriaceae isolated from the sea sediment.</title>
        <authorList>
            <person name="Wang J."/>
            <person name="Zhang X."/>
        </authorList>
    </citation>
    <scope>NUCLEOTIDE SEQUENCE [LARGE SCALE GENOMIC DNA]</scope>
    <source>
        <strain evidence="4">SM2212</strain>
    </source>
</reference>
<dbReference type="Gene3D" id="1.10.3660.10">
    <property type="entry name" value="6-phosphogluconate dehydrogenase C-terminal like domain"/>
    <property type="match status" value="1"/>
</dbReference>
<comment type="caution">
    <text evidence="3">The sequence shown here is derived from an EMBL/GenBank/DDBJ whole genome shotgun (WGS) entry which is preliminary data.</text>
</comment>
<evidence type="ECO:0000313" key="3">
    <source>
        <dbReference type="EMBL" id="MDR5589516.1"/>
    </source>
</evidence>
<dbReference type="Proteomes" id="UP001257234">
    <property type="component" value="Unassembled WGS sequence"/>
</dbReference>
<dbReference type="Pfam" id="PF02153">
    <property type="entry name" value="PDH_N"/>
    <property type="match status" value="1"/>
</dbReference>
<dbReference type="PANTHER" id="PTHR21363">
    <property type="entry name" value="PREPHENATE DEHYDROGENASE"/>
    <property type="match status" value="1"/>
</dbReference>
<evidence type="ECO:0000256" key="1">
    <source>
        <dbReference type="ARBA" id="ARBA00023002"/>
    </source>
</evidence>
<dbReference type="EC" id="1.3.1.12" evidence="3"/>
<protein>
    <submittedName>
        <fullName evidence="3">Prephenate dehydrogenase</fullName>
        <ecNumber evidence="3">1.3.1.12</ecNumber>
    </submittedName>
</protein>
<dbReference type="PROSITE" id="PS51176">
    <property type="entry name" value="PDH_ADH"/>
    <property type="match status" value="1"/>
</dbReference>
<keyword evidence="4" id="KW-1185">Reference proteome</keyword>
<dbReference type="PANTHER" id="PTHR21363:SF0">
    <property type="entry name" value="PREPHENATE DEHYDROGENASE [NADP(+)]"/>
    <property type="match status" value="1"/>
</dbReference>
<dbReference type="Pfam" id="PF20463">
    <property type="entry name" value="PDH_C"/>
    <property type="match status" value="1"/>
</dbReference>
<name>A0ABU1EMA2_9FLAO</name>
<evidence type="ECO:0000313" key="4">
    <source>
        <dbReference type="Proteomes" id="UP001257234"/>
    </source>
</evidence>
<dbReference type="RefSeq" id="WP_309560401.1">
    <property type="nucleotide sequence ID" value="NZ_JAVJIU010000001.1"/>
</dbReference>
<dbReference type="SUPFAM" id="SSF51735">
    <property type="entry name" value="NAD(P)-binding Rossmann-fold domains"/>
    <property type="match status" value="1"/>
</dbReference>
<sequence>MKVFVIGLGLIGGSFALDLKASLKNVKIFGIDEREDHLEQALELGLIDTKAELNDLNIADLVFLAIPVDVSLNVLPKILDLVNDNCVVIDAGSTKEHLCKTVSSHSKRRNYLAGHPIAGTEFSGPKAAIHGLFRNKTNIICEVEKTAFKLQERALEIFQAIGMRIRYMDPASHDRHIAYVSHLSHISSFMLGKTVLEKEKNERDIFDLAGSGFASTVRLAKSSPAMWTPIFNQNKKNVMETLDEYISNLKHFRRLMEEDNFEEVFSEMERTNHIREVLNGLNKNEEFKIVENGK</sequence>
<feature type="domain" description="Prephenate/arogenate dehydrogenase" evidence="2">
    <location>
        <begin position="1"/>
        <end position="286"/>
    </location>
</feature>